<proteinExistence type="predicted"/>
<dbReference type="RefSeq" id="WP_046154071.1">
    <property type="nucleotide sequence ID" value="NZ_CADFGU010000001.1"/>
</dbReference>
<dbReference type="AlphaFoldDB" id="A0A0F5JUN2"/>
<comment type="caution">
    <text evidence="2">The sequence shown here is derived from an EMBL/GenBank/DDBJ whole genome shotgun (WGS) entry which is preliminary data.</text>
</comment>
<dbReference type="PATRIC" id="fig|28092.6.peg.5342"/>
<dbReference type="EMBL" id="LAQU01000039">
    <property type="protein sequence ID" value="KKB61553.1"/>
    <property type="molecule type" value="Genomic_DNA"/>
</dbReference>
<keyword evidence="3" id="KW-1185">Reference proteome</keyword>
<dbReference type="OrthoDB" id="9132018at2"/>
<reference evidence="2 3" key="1">
    <citation type="submission" date="2015-03" db="EMBL/GenBank/DDBJ databases">
        <title>Draft Genome Sequence of Burkholderia andropogonis type strain ICMP2807, isolated from Sorghum bicolor.</title>
        <authorList>
            <person name="Lopes-Santos L."/>
            <person name="Castro D.B."/>
            <person name="Ottoboni L.M."/>
            <person name="Park D."/>
            <person name="Weirc B.S."/>
            <person name="Destefano S.A."/>
        </authorList>
    </citation>
    <scope>NUCLEOTIDE SEQUENCE [LARGE SCALE GENOMIC DNA]</scope>
    <source>
        <strain evidence="2 3">ICMP2807</strain>
    </source>
</reference>
<evidence type="ECO:0000313" key="3">
    <source>
        <dbReference type="Proteomes" id="UP000033618"/>
    </source>
</evidence>
<evidence type="ECO:0000256" key="1">
    <source>
        <dbReference type="SAM" id="MobiDB-lite"/>
    </source>
</evidence>
<dbReference type="Proteomes" id="UP000033618">
    <property type="component" value="Unassembled WGS sequence"/>
</dbReference>
<feature type="compositionally biased region" description="Polar residues" evidence="1">
    <location>
        <begin position="29"/>
        <end position="42"/>
    </location>
</feature>
<accession>A0A0F5JUN2</accession>
<organism evidence="2 3">
    <name type="scientific">Robbsia andropogonis</name>
    <dbReference type="NCBI Taxonomy" id="28092"/>
    <lineage>
        <taxon>Bacteria</taxon>
        <taxon>Pseudomonadati</taxon>
        <taxon>Pseudomonadota</taxon>
        <taxon>Betaproteobacteria</taxon>
        <taxon>Burkholderiales</taxon>
        <taxon>Burkholderiaceae</taxon>
        <taxon>Robbsia</taxon>
    </lineage>
</organism>
<gene>
    <name evidence="2" type="ORF">WM40_22710</name>
</gene>
<feature type="region of interest" description="Disordered" evidence="1">
    <location>
        <begin position="27"/>
        <end position="61"/>
    </location>
</feature>
<protein>
    <submittedName>
        <fullName evidence="2">Uncharacterized protein</fullName>
    </submittedName>
</protein>
<name>A0A0F5JUN2_9BURK</name>
<sequence length="643" mass="64159">MSALDDIIARDAGGGQQSALDAIIARDAGSSTQQDAPQTASAGLSGAPVAPQGATPQQPGSFLMGLGDAVKGGVQGIVHGVSYAADKIAPNSQFAKDFHSGAQQVDQTIQNQNQAYEAARAATGAGTDWGRLAGNVVGTAPTMLMNPEMGGAGLLARTGVGALQGAAGASLMPVNDVSQGYGQQKLADALIGGGIGAAAPVLGSAARTAGQNIAGALQPVISPGKYVGQGLARAMAPQDAAAVANSIRNAPTFVPGSTPTTAQVGGTPLLVQTEKALANTSPDFKGDLTQLQNNNNAARLGVISGIAGTPGDLATAQAQRAAATQPLYDAAHRAQVNVGPAFDRFAQIPEVQQAMAAGNANAQLDAAAGRGVAPVWPSGQSRAINGAALDYTSRALGDMINQAKSGGANSKAASLTALKSQIDGFAQNYIPGVQQARAAYAQASVPVSTMQAGQQIEDAFANRPLDANKNPIVTLTGFNSALAKSIKAQKYGIDPVAQTQLGNVASDLQRESVSNSIKSPGADTAYNLAANGWLARNLYGPSFGGATSTGKTAAALATALTGHPIAAAGVFAGGNKVGQAVGQRLQSQLANLLLNPDALLPHLDAHAATAAGNATPNPLVQGLLQYGRPALVNGSAAALINSP</sequence>
<evidence type="ECO:0000313" key="2">
    <source>
        <dbReference type="EMBL" id="KKB61553.1"/>
    </source>
</evidence>